<dbReference type="InterPro" id="IPR022352">
    <property type="entry name" value="Ins/IGF/rlx"/>
</dbReference>
<dbReference type="PRINTS" id="PR00276">
    <property type="entry name" value="INSULINFAMLY"/>
</dbReference>
<reference evidence="6 7" key="1">
    <citation type="submission" date="2013-11" db="EMBL/GenBank/DDBJ databases">
        <title>Genome sequencing of Stegodyphus mimosarum.</title>
        <authorList>
            <person name="Bechsgaard J."/>
        </authorList>
    </citation>
    <scope>NUCLEOTIDE SEQUENCE [LARGE SCALE GENOMIC DNA]</scope>
</reference>
<protein>
    <recommendedName>
        <fullName evidence="5">Insulin-like domain-containing protein</fullName>
    </recommendedName>
</protein>
<organism evidence="6 7">
    <name type="scientific">Stegodyphus mimosarum</name>
    <name type="common">African social velvet spider</name>
    <dbReference type="NCBI Taxonomy" id="407821"/>
    <lineage>
        <taxon>Eukaryota</taxon>
        <taxon>Metazoa</taxon>
        <taxon>Ecdysozoa</taxon>
        <taxon>Arthropoda</taxon>
        <taxon>Chelicerata</taxon>
        <taxon>Arachnida</taxon>
        <taxon>Araneae</taxon>
        <taxon>Araneomorphae</taxon>
        <taxon>Entelegynae</taxon>
        <taxon>Eresoidea</taxon>
        <taxon>Eresidae</taxon>
        <taxon>Stegodyphus</taxon>
    </lineage>
</organism>
<accession>A0A087U842</accession>
<evidence type="ECO:0000313" key="6">
    <source>
        <dbReference type="EMBL" id="KFM73531.1"/>
    </source>
</evidence>
<feature type="signal peptide" evidence="4">
    <location>
        <begin position="1"/>
        <end position="17"/>
    </location>
</feature>
<feature type="domain" description="Insulin-like" evidence="5">
    <location>
        <begin position="24"/>
        <end position="75"/>
    </location>
</feature>
<evidence type="ECO:0000313" key="7">
    <source>
        <dbReference type="Proteomes" id="UP000054359"/>
    </source>
</evidence>
<keyword evidence="7" id="KW-1185">Reference proteome</keyword>
<comment type="similarity">
    <text evidence="1">Belongs to the insulin family.</text>
</comment>
<evidence type="ECO:0000256" key="1">
    <source>
        <dbReference type="ARBA" id="ARBA00009034"/>
    </source>
</evidence>
<dbReference type="InterPro" id="IPR022353">
    <property type="entry name" value="Insulin_CS"/>
</dbReference>
<name>A0A087U842_STEMI</name>
<dbReference type="GO" id="GO:0005179">
    <property type="term" value="F:hormone activity"/>
    <property type="evidence" value="ECO:0007669"/>
    <property type="project" value="InterPro"/>
</dbReference>
<dbReference type="InterPro" id="IPR016179">
    <property type="entry name" value="Insulin-like"/>
</dbReference>
<dbReference type="Gene3D" id="1.10.100.10">
    <property type="entry name" value="Insulin-like"/>
    <property type="match status" value="1"/>
</dbReference>
<feature type="non-terminal residue" evidence="6">
    <location>
        <position position="86"/>
    </location>
</feature>
<dbReference type="SUPFAM" id="SSF56994">
    <property type="entry name" value="Insulin-like"/>
    <property type="match status" value="1"/>
</dbReference>
<sequence>MFKIIVIFLAVTCCISASPLIQSKKLCGDELSSTVVLLCKSFEPSLDFSDVIIPQSLADECCHRPCSPLTLISFCPFPVIGQNAVV</sequence>
<dbReference type="AlphaFoldDB" id="A0A087U842"/>
<dbReference type="PROSITE" id="PS00262">
    <property type="entry name" value="INSULIN"/>
    <property type="match status" value="1"/>
</dbReference>
<evidence type="ECO:0000259" key="5">
    <source>
        <dbReference type="SMART" id="SM00078"/>
    </source>
</evidence>
<dbReference type="Proteomes" id="UP000054359">
    <property type="component" value="Unassembled WGS sequence"/>
</dbReference>
<evidence type="ECO:0000256" key="3">
    <source>
        <dbReference type="ARBA" id="ARBA00022729"/>
    </source>
</evidence>
<proteinExistence type="inferred from homology"/>
<dbReference type="OMA" id="LADECCH"/>
<dbReference type="InterPro" id="IPR036438">
    <property type="entry name" value="Insulin-like_sf"/>
</dbReference>
<dbReference type="EMBL" id="KK118648">
    <property type="protein sequence ID" value="KFM73531.1"/>
    <property type="molecule type" value="Genomic_DNA"/>
</dbReference>
<dbReference type="OrthoDB" id="10325620at2759"/>
<evidence type="ECO:0000256" key="2">
    <source>
        <dbReference type="ARBA" id="ARBA00022685"/>
    </source>
</evidence>
<feature type="chain" id="PRO_5001830296" description="Insulin-like domain-containing protein" evidence="4">
    <location>
        <begin position="18"/>
        <end position="86"/>
    </location>
</feature>
<dbReference type="SMART" id="SM00078">
    <property type="entry name" value="IlGF"/>
    <property type="match status" value="1"/>
</dbReference>
<dbReference type="GO" id="GO:0005576">
    <property type="term" value="C:extracellular region"/>
    <property type="evidence" value="ECO:0007669"/>
    <property type="project" value="InterPro"/>
</dbReference>
<keyword evidence="3 4" id="KW-0732">Signal</keyword>
<gene>
    <name evidence="6" type="ORF">X975_00722</name>
</gene>
<keyword evidence="2" id="KW-0165">Cleavage on pair of basic residues</keyword>
<evidence type="ECO:0000256" key="4">
    <source>
        <dbReference type="SAM" id="SignalP"/>
    </source>
</evidence>